<dbReference type="RefSeq" id="WP_123237565.1">
    <property type="nucleotide sequence ID" value="NZ_RJVP01000004.1"/>
</dbReference>
<keyword evidence="1" id="KW-0175">Coiled coil</keyword>
<dbReference type="AlphaFoldDB" id="A0A3N0UZW1"/>
<name>A0A3N0UZW1_9PROT</name>
<dbReference type="EMBL" id="RJVP01000004">
    <property type="protein sequence ID" value="ROH85791.1"/>
    <property type="molecule type" value="Genomic_DNA"/>
</dbReference>
<protein>
    <recommendedName>
        <fullName evidence="4">DUF904 domain-containing protein</fullName>
    </recommendedName>
</protein>
<reference evidence="2 3" key="1">
    <citation type="submission" date="2018-10" db="EMBL/GenBank/DDBJ databases">
        <authorList>
            <person name="Chen W.-M."/>
        </authorList>
    </citation>
    <scope>NUCLEOTIDE SEQUENCE [LARGE SCALE GENOMIC DNA]</scope>
    <source>
        <strain evidence="2 3">H-5</strain>
    </source>
</reference>
<evidence type="ECO:0000256" key="1">
    <source>
        <dbReference type="SAM" id="Coils"/>
    </source>
</evidence>
<evidence type="ECO:0000313" key="3">
    <source>
        <dbReference type="Proteomes" id="UP000275137"/>
    </source>
</evidence>
<sequence length="66" mass="7374">MDKELQALELKLDELIAVNASLRRDNARLRQSLVEAQVQKDQLATQMQAAGSKLKSLLERLPEAVS</sequence>
<proteinExistence type="predicted"/>
<feature type="coiled-coil region" evidence="1">
    <location>
        <begin position="5"/>
        <end position="60"/>
    </location>
</feature>
<evidence type="ECO:0008006" key="4">
    <source>
        <dbReference type="Google" id="ProtNLM"/>
    </source>
</evidence>
<gene>
    <name evidence="2" type="ORF">ED236_08605</name>
</gene>
<keyword evidence="3" id="KW-1185">Reference proteome</keyword>
<evidence type="ECO:0000313" key="2">
    <source>
        <dbReference type="EMBL" id="ROH85791.1"/>
    </source>
</evidence>
<dbReference type="Proteomes" id="UP000275137">
    <property type="component" value="Unassembled WGS sequence"/>
</dbReference>
<accession>A0A3N0UZW1</accession>
<comment type="caution">
    <text evidence="2">The sequence shown here is derived from an EMBL/GenBank/DDBJ whole genome shotgun (WGS) entry which is preliminary data.</text>
</comment>
<organism evidence="2 3">
    <name type="scientific">Pseudomethylobacillus aquaticus</name>
    <dbReference type="NCBI Taxonomy" id="2676064"/>
    <lineage>
        <taxon>Bacteria</taxon>
        <taxon>Pseudomonadati</taxon>
        <taxon>Pseudomonadota</taxon>
        <taxon>Betaproteobacteria</taxon>
        <taxon>Nitrosomonadales</taxon>
        <taxon>Methylophilaceae</taxon>
        <taxon>Pseudomethylobacillus</taxon>
    </lineage>
</organism>